<keyword evidence="2" id="KW-1185">Reference proteome</keyword>
<organism evidence="1 2">
    <name type="scientific">Portunus trituberculatus</name>
    <name type="common">Swimming crab</name>
    <name type="synonym">Neptunus trituberculatus</name>
    <dbReference type="NCBI Taxonomy" id="210409"/>
    <lineage>
        <taxon>Eukaryota</taxon>
        <taxon>Metazoa</taxon>
        <taxon>Ecdysozoa</taxon>
        <taxon>Arthropoda</taxon>
        <taxon>Crustacea</taxon>
        <taxon>Multicrustacea</taxon>
        <taxon>Malacostraca</taxon>
        <taxon>Eumalacostraca</taxon>
        <taxon>Eucarida</taxon>
        <taxon>Decapoda</taxon>
        <taxon>Pleocyemata</taxon>
        <taxon>Brachyura</taxon>
        <taxon>Eubrachyura</taxon>
        <taxon>Portunoidea</taxon>
        <taxon>Portunidae</taxon>
        <taxon>Portuninae</taxon>
        <taxon>Portunus</taxon>
    </lineage>
</organism>
<sequence length="132" mass="14637">MPKYMSRYTPSGTPPAQSCLLTQNNPSYFPVQLLVHLHHSPSYNHRVSPSDALCTPVQPSPSYASLYSPSYDHLYSPRYAPVQSVVQLLIWISPSPCCCAPCDPSPPPTAARPRHYNTENLASRVVEWSSGH</sequence>
<name>A0A5B7DRL7_PORTR</name>
<evidence type="ECO:0000313" key="1">
    <source>
        <dbReference type="EMBL" id="MPC24100.1"/>
    </source>
</evidence>
<evidence type="ECO:0000313" key="2">
    <source>
        <dbReference type="Proteomes" id="UP000324222"/>
    </source>
</evidence>
<comment type="caution">
    <text evidence="1">The sequence shown here is derived from an EMBL/GenBank/DDBJ whole genome shotgun (WGS) entry which is preliminary data.</text>
</comment>
<reference evidence="1 2" key="1">
    <citation type="submission" date="2019-05" db="EMBL/GenBank/DDBJ databases">
        <title>Another draft genome of Portunus trituberculatus and its Hox gene families provides insights of decapod evolution.</title>
        <authorList>
            <person name="Jeong J.-H."/>
            <person name="Song I."/>
            <person name="Kim S."/>
            <person name="Choi T."/>
            <person name="Kim D."/>
            <person name="Ryu S."/>
            <person name="Kim W."/>
        </authorList>
    </citation>
    <scope>NUCLEOTIDE SEQUENCE [LARGE SCALE GENOMIC DNA]</scope>
    <source>
        <tissue evidence="1">Muscle</tissue>
    </source>
</reference>
<proteinExistence type="predicted"/>
<dbReference type="Proteomes" id="UP000324222">
    <property type="component" value="Unassembled WGS sequence"/>
</dbReference>
<dbReference type="EMBL" id="VSRR010001289">
    <property type="protein sequence ID" value="MPC24100.1"/>
    <property type="molecule type" value="Genomic_DNA"/>
</dbReference>
<dbReference type="AlphaFoldDB" id="A0A5B7DRL7"/>
<accession>A0A5B7DRL7</accession>
<protein>
    <submittedName>
        <fullName evidence="1">Uncharacterized protein</fullName>
    </submittedName>
</protein>
<gene>
    <name evidence="1" type="ORF">E2C01_017171</name>
</gene>